<reference evidence="2 3" key="1">
    <citation type="journal article" date="2019" name="Commun. Biol.">
        <title>The bagworm genome reveals a unique fibroin gene that provides high tensile strength.</title>
        <authorList>
            <person name="Kono N."/>
            <person name="Nakamura H."/>
            <person name="Ohtoshi R."/>
            <person name="Tomita M."/>
            <person name="Numata K."/>
            <person name="Arakawa K."/>
        </authorList>
    </citation>
    <scope>NUCLEOTIDE SEQUENCE [LARGE SCALE GENOMIC DNA]</scope>
</reference>
<name>A0A4C1Z2B0_EUMVA</name>
<comment type="caution">
    <text evidence="2">The sequence shown here is derived from an EMBL/GenBank/DDBJ whole genome shotgun (WGS) entry which is preliminary data.</text>
</comment>
<evidence type="ECO:0000313" key="2">
    <source>
        <dbReference type="EMBL" id="GBP81323.1"/>
    </source>
</evidence>
<feature type="region of interest" description="Disordered" evidence="1">
    <location>
        <begin position="26"/>
        <end position="58"/>
    </location>
</feature>
<evidence type="ECO:0000256" key="1">
    <source>
        <dbReference type="SAM" id="MobiDB-lite"/>
    </source>
</evidence>
<dbReference type="EMBL" id="BGZK01001506">
    <property type="protein sequence ID" value="GBP81323.1"/>
    <property type="molecule type" value="Genomic_DNA"/>
</dbReference>
<dbReference type="Proteomes" id="UP000299102">
    <property type="component" value="Unassembled WGS sequence"/>
</dbReference>
<proteinExistence type="predicted"/>
<evidence type="ECO:0000313" key="3">
    <source>
        <dbReference type="Proteomes" id="UP000299102"/>
    </source>
</evidence>
<sequence length="90" mass="10180">MRYSEEEWPSETLAIACHHLWGRSAHTAPATRRRSTSPKCYQTSHDSRPGRDCASHSPSSAICGSMQSGIWPYRRDVCDITQKNMENGQK</sequence>
<gene>
    <name evidence="2" type="ORF">EVAR_53717_1</name>
</gene>
<keyword evidence="3" id="KW-1185">Reference proteome</keyword>
<protein>
    <submittedName>
        <fullName evidence="2">Uncharacterized protein</fullName>
    </submittedName>
</protein>
<dbReference type="AlphaFoldDB" id="A0A4C1Z2B0"/>
<accession>A0A4C1Z2B0</accession>
<feature type="compositionally biased region" description="Basic and acidic residues" evidence="1">
    <location>
        <begin position="45"/>
        <end position="54"/>
    </location>
</feature>
<organism evidence="2 3">
    <name type="scientific">Eumeta variegata</name>
    <name type="common">Bagworm moth</name>
    <name type="synonym">Eumeta japonica</name>
    <dbReference type="NCBI Taxonomy" id="151549"/>
    <lineage>
        <taxon>Eukaryota</taxon>
        <taxon>Metazoa</taxon>
        <taxon>Ecdysozoa</taxon>
        <taxon>Arthropoda</taxon>
        <taxon>Hexapoda</taxon>
        <taxon>Insecta</taxon>
        <taxon>Pterygota</taxon>
        <taxon>Neoptera</taxon>
        <taxon>Endopterygota</taxon>
        <taxon>Lepidoptera</taxon>
        <taxon>Glossata</taxon>
        <taxon>Ditrysia</taxon>
        <taxon>Tineoidea</taxon>
        <taxon>Psychidae</taxon>
        <taxon>Oiketicinae</taxon>
        <taxon>Eumeta</taxon>
    </lineage>
</organism>